<proteinExistence type="predicted"/>
<evidence type="ECO:0000313" key="2">
    <source>
        <dbReference type="Proteomes" id="UP001201812"/>
    </source>
</evidence>
<comment type="caution">
    <text evidence="1">The sequence shown here is derived from an EMBL/GenBank/DDBJ whole genome shotgun (WGS) entry which is preliminary data.</text>
</comment>
<sequence length="129" mass="13977">MAADRKRPFQSAKVRAQRTTAELGISDQGSSRCVICFHRELPWYILRMDFVFCFLSEPVIKGYSMGVAQFSVSGCRGLAHICPELFASSMIGVISSLLSSQPAGQSCIRNRVGIGAGARSVVSFVIEIG</sequence>
<organism evidence="1 2">
    <name type="scientific">Ditylenchus destructor</name>
    <dbReference type="NCBI Taxonomy" id="166010"/>
    <lineage>
        <taxon>Eukaryota</taxon>
        <taxon>Metazoa</taxon>
        <taxon>Ecdysozoa</taxon>
        <taxon>Nematoda</taxon>
        <taxon>Chromadorea</taxon>
        <taxon>Rhabditida</taxon>
        <taxon>Tylenchina</taxon>
        <taxon>Tylenchomorpha</taxon>
        <taxon>Sphaerularioidea</taxon>
        <taxon>Anguinidae</taxon>
        <taxon>Anguininae</taxon>
        <taxon>Ditylenchus</taxon>
    </lineage>
</organism>
<reference evidence="1" key="1">
    <citation type="submission" date="2022-01" db="EMBL/GenBank/DDBJ databases">
        <title>Genome Sequence Resource for Two Populations of Ditylenchus destructor, the Migratory Endoparasitic Phytonematode.</title>
        <authorList>
            <person name="Zhang H."/>
            <person name="Lin R."/>
            <person name="Xie B."/>
        </authorList>
    </citation>
    <scope>NUCLEOTIDE SEQUENCE</scope>
    <source>
        <strain evidence="1">BazhouSP</strain>
    </source>
</reference>
<evidence type="ECO:0000313" key="1">
    <source>
        <dbReference type="EMBL" id="KAI1705063.1"/>
    </source>
</evidence>
<gene>
    <name evidence="1" type="ORF">DdX_13818</name>
</gene>
<name>A0AAD4MVC5_9BILA</name>
<keyword evidence="2" id="KW-1185">Reference proteome</keyword>
<dbReference type="EMBL" id="JAKKPZ010000060">
    <property type="protein sequence ID" value="KAI1705063.1"/>
    <property type="molecule type" value="Genomic_DNA"/>
</dbReference>
<accession>A0AAD4MVC5</accession>
<protein>
    <submittedName>
        <fullName evidence="1">Uncharacterized protein</fullName>
    </submittedName>
</protein>
<dbReference type="Proteomes" id="UP001201812">
    <property type="component" value="Unassembled WGS sequence"/>
</dbReference>
<dbReference type="AlphaFoldDB" id="A0AAD4MVC5"/>